<dbReference type="EMBL" id="CP054580">
    <property type="protein sequence ID" value="QKS27245.1"/>
    <property type="molecule type" value="Genomic_DNA"/>
</dbReference>
<gene>
    <name evidence="1" type="ORF">FX987_05066</name>
</gene>
<dbReference type="SUPFAM" id="SSF54427">
    <property type="entry name" value="NTF2-like"/>
    <property type="match status" value="1"/>
</dbReference>
<dbReference type="PANTHER" id="PTHR38436:SF1">
    <property type="entry name" value="ESTER CYCLASE"/>
    <property type="match status" value="1"/>
</dbReference>
<accession>A0AAP9T373</accession>
<organism evidence="1 2">
    <name type="scientific">Vreelandella titanicae</name>
    <dbReference type="NCBI Taxonomy" id="664683"/>
    <lineage>
        <taxon>Bacteria</taxon>
        <taxon>Pseudomonadati</taxon>
        <taxon>Pseudomonadota</taxon>
        <taxon>Gammaproteobacteria</taxon>
        <taxon>Oceanospirillales</taxon>
        <taxon>Halomonadaceae</taxon>
        <taxon>Vreelandella</taxon>
    </lineage>
</organism>
<proteinExistence type="predicted"/>
<evidence type="ECO:0000313" key="1">
    <source>
        <dbReference type="EMBL" id="QKS27245.1"/>
    </source>
</evidence>
<sequence length="177" mass="19516">MFFAALSYENPHNENLHSEPPMIDSTTQHKAKVASLPAEELKAIETFYRAFEGKPELLDDAVAADWQDIPLAPGQIAGRDGMKPLIADFGAAFPDAKVTIHEIISAPGRAAVRAVISGTHEGEWFGIAPTGKTCQLAIHEFHHIANGRLTHTWHLEDWFGWLNQVGAWPATQQESTR</sequence>
<protein>
    <recommendedName>
        <fullName evidence="3">Ester cyclase</fullName>
    </recommendedName>
</protein>
<dbReference type="GO" id="GO:0030638">
    <property type="term" value="P:polyketide metabolic process"/>
    <property type="evidence" value="ECO:0007669"/>
    <property type="project" value="InterPro"/>
</dbReference>
<dbReference type="InterPro" id="IPR009959">
    <property type="entry name" value="Cyclase_SnoaL-like"/>
</dbReference>
<evidence type="ECO:0000313" key="2">
    <source>
        <dbReference type="Proteomes" id="UP000509761"/>
    </source>
</evidence>
<dbReference type="Gene3D" id="3.10.450.50">
    <property type="match status" value="1"/>
</dbReference>
<dbReference type="PANTHER" id="PTHR38436">
    <property type="entry name" value="POLYKETIDE CYCLASE SNOAL-LIKE DOMAIN"/>
    <property type="match status" value="1"/>
</dbReference>
<dbReference type="Pfam" id="PF07366">
    <property type="entry name" value="SnoaL"/>
    <property type="match status" value="1"/>
</dbReference>
<dbReference type="InterPro" id="IPR032710">
    <property type="entry name" value="NTF2-like_dom_sf"/>
</dbReference>
<name>A0AAP9T373_9GAMM</name>
<evidence type="ECO:0008006" key="3">
    <source>
        <dbReference type="Google" id="ProtNLM"/>
    </source>
</evidence>
<dbReference type="AlphaFoldDB" id="A0AAP9T373"/>
<keyword evidence="2" id="KW-1185">Reference proteome</keyword>
<dbReference type="Proteomes" id="UP000509761">
    <property type="component" value="Chromosome"/>
</dbReference>
<reference evidence="1 2" key="1">
    <citation type="submission" date="2019-12" db="EMBL/GenBank/DDBJ databases">
        <title>Genome sequencing and assembly of endphytes of Porphyra tenera.</title>
        <authorList>
            <person name="Park J.M."/>
            <person name="Shin R."/>
            <person name="Jo S.H."/>
        </authorList>
    </citation>
    <scope>NUCLEOTIDE SEQUENCE [LARGE SCALE GENOMIC DNA]</scope>
    <source>
        <strain evidence="1 2">GPM3</strain>
    </source>
</reference>